<dbReference type="GO" id="GO:0005634">
    <property type="term" value="C:nucleus"/>
    <property type="evidence" value="ECO:0007669"/>
    <property type="project" value="UniProtKB-SubCell"/>
</dbReference>
<dbReference type="GO" id="GO:0032784">
    <property type="term" value="P:regulation of DNA-templated transcription elongation"/>
    <property type="evidence" value="ECO:0007669"/>
    <property type="project" value="InterPro"/>
</dbReference>
<feature type="non-terminal residue" evidence="4">
    <location>
        <position position="1"/>
    </location>
</feature>
<dbReference type="EMBL" id="KI632162">
    <property type="protein sequence ID" value="EYU23305.1"/>
    <property type="molecule type" value="Genomic_DNA"/>
</dbReference>
<proteinExistence type="predicted"/>
<evidence type="ECO:0000256" key="2">
    <source>
        <dbReference type="SAM" id="MobiDB-lite"/>
    </source>
</evidence>
<name>A0A022Q9U2_ERYGU</name>
<feature type="compositionally biased region" description="Acidic residues" evidence="2">
    <location>
        <begin position="14"/>
        <end position="23"/>
    </location>
</feature>
<dbReference type="PANTHER" id="PTHR47350">
    <property type="entry name" value="PROTEIN IWS1 HOMOLOG 1"/>
    <property type="match status" value="1"/>
</dbReference>
<keyword evidence="1" id="KW-0539">Nucleus</keyword>
<dbReference type="AlphaFoldDB" id="A0A022Q9U2"/>
<dbReference type="STRING" id="4155.A0A022Q9U2"/>
<dbReference type="InterPro" id="IPR035441">
    <property type="entry name" value="TFIIS/LEDGF_dom_sf"/>
</dbReference>
<dbReference type="PANTHER" id="PTHR47350:SF4">
    <property type="entry name" value="PROTEIN IWS1 HOMOLOG 1"/>
    <property type="match status" value="1"/>
</dbReference>
<dbReference type="Gene3D" id="1.20.930.10">
    <property type="entry name" value="Conserved domain common to transcription factors TFIIS, elongin A, CRSP70"/>
    <property type="match status" value="1"/>
</dbReference>
<feature type="region of interest" description="Disordered" evidence="2">
    <location>
        <begin position="190"/>
        <end position="281"/>
    </location>
</feature>
<organism evidence="4 5">
    <name type="scientific">Erythranthe guttata</name>
    <name type="common">Yellow monkey flower</name>
    <name type="synonym">Mimulus guttatus</name>
    <dbReference type="NCBI Taxonomy" id="4155"/>
    <lineage>
        <taxon>Eukaryota</taxon>
        <taxon>Viridiplantae</taxon>
        <taxon>Streptophyta</taxon>
        <taxon>Embryophyta</taxon>
        <taxon>Tracheophyta</taxon>
        <taxon>Spermatophyta</taxon>
        <taxon>Magnoliopsida</taxon>
        <taxon>eudicotyledons</taxon>
        <taxon>Gunneridae</taxon>
        <taxon>Pentapetalae</taxon>
        <taxon>asterids</taxon>
        <taxon>lamiids</taxon>
        <taxon>Lamiales</taxon>
        <taxon>Phrymaceae</taxon>
        <taxon>Erythranthe</taxon>
    </lineage>
</organism>
<keyword evidence="5" id="KW-1185">Reference proteome</keyword>
<dbReference type="eggNOG" id="KOG1793">
    <property type="taxonomic scope" value="Eukaryota"/>
</dbReference>
<protein>
    <recommendedName>
        <fullName evidence="3">TFIIS N-terminal domain-containing protein</fullName>
    </recommendedName>
</protein>
<accession>A0A022Q9U2</accession>
<comment type="subcellular location">
    <subcellularLocation>
        <location evidence="1">Nucleus</location>
    </subcellularLocation>
</comment>
<dbReference type="InterPro" id="IPR044204">
    <property type="entry name" value="IWS1/2"/>
</dbReference>
<dbReference type="GO" id="GO:0023052">
    <property type="term" value="P:signaling"/>
    <property type="evidence" value="ECO:0000318"/>
    <property type="project" value="GO_Central"/>
</dbReference>
<dbReference type="Pfam" id="PF08711">
    <property type="entry name" value="Med26"/>
    <property type="match status" value="1"/>
</dbReference>
<feature type="domain" description="TFIIS N-terminal" evidence="3">
    <location>
        <begin position="98"/>
        <end position="181"/>
    </location>
</feature>
<gene>
    <name evidence="4" type="ORF">MIMGU_mgv1a026347mg</name>
</gene>
<dbReference type="InterPro" id="IPR017923">
    <property type="entry name" value="TFIIS_N"/>
</dbReference>
<reference evidence="4 5" key="1">
    <citation type="journal article" date="2013" name="Proc. Natl. Acad. Sci. U.S.A.">
        <title>Fine-scale variation in meiotic recombination in Mimulus inferred from population shotgun sequencing.</title>
        <authorList>
            <person name="Hellsten U."/>
            <person name="Wright K.M."/>
            <person name="Jenkins J."/>
            <person name="Shu S."/>
            <person name="Yuan Y."/>
            <person name="Wessler S.R."/>
            <person name="Schmutz J."/>
            <person name="Willis J.H."/>
            <person name="Rokhsar D.S."/>
        </authorList>
    </citation>
    <scope>NUCLEOTIDE SEQUENCE [LARGE SCALE GENOMIC DNA]</scope>
    <source>
        <strain evidence="5">cv. DUN x IM62</strain>
    </source>
</reference>
<feature type="compositionally biased region" description="Basic and acidic residues" evidence="2">
    <location>
        <begin position="230"/>
        <end position="259"/>
    </location>
</feature>
<feature type="region of interest" description="Disordered" evidence="2">
    <location>
        <begin position="1"/>
        <end position="30"/>
    </location>
</feature>
<sequence>DNEQSPSRAPQAEEREEDEEIDDLNTGKRKLETEKCTGGVALAVETFLAELEVAAEEDAKLNRQKRPAINKLKNLSHLKAGFSKIKLQSEILDHGGLSVLKTWLEPLPDGSLPCIDVRATVLNVLNDIYIDWDESDRREQLKRSGIGKVVIFFSKSDEETRANRKVAKELVHKWGRIIFDKSTRLEEMKKFEKKPAKKSQDSGVSSSRPHASRPDPAALDYAVRPQSKIDPVEVRARVKNSGHNEHRAKLNKKLQEMRAPKRKQLQATKLSVDGRRMEKYT</sequence>
<dbReference type="Proteomes" id="UP000030748">
    <property type="component" value="Unassembled WGS sequence"/>
</dbReference>
<evidence type="ECO:0000313" key="5">
    <source>
        <dbReference type="Proteomes" id="UP000030748"/>
    </source>
</evidence>
<evidence type="ECO:0000256" key="1">
    <source>
        <dbReference type="PROSITE-ProRule" id="PRU00649"/>
    </source>
</evidence>
<dbReference type="PROSITE" id="PS51319">
    <property type="entry name" value="TFIIS_N"/>
    <property type="match status" value="1"/>
</dbReference>
<evidence type="ECO:0000313" key="4">
    <source>
        <dbReference type="EMBL" id="EYU23305.1"/>
    </source>
</evidence>
<feature type="compositionally biased region" description="Basic and acidic residues" evidence="2">
    <location>
        <begin position="272"/>
        <end position="281"/>
    </location>
</feature>
<feature type="compositionally biased region" description="Basic and acidic residues" evidence="2">
    <location>
        <begin position="190"/>
        <end position="200"/>
    </location>
</feature>
<evidence type="ECO:0000259" key="3">
    <source>
        <dbReference type="PROSITE" id="PS51319"/>
    </source>
</evidence>
<dbReference type="GO" id="GO:0009742">
    <property type="term" value="P:brassinosteroid mediated signaling pathway"/>
    <property type="evidence" value="ECO:0007669"/>
    <property type="project" value="InterPro"/>
</dbReference>